<comment type="caution">
    <text evidence="4">The sequence shown here is derived from an EMBL/GenBank/DDBJ whole genome shotgun (WGS) entry which is preliminary data.</text>
</comment>
<keyword evidence="1" id="KW-0812">Transmembrane</keyword>
<keyword evidence="5" id="KW-1185">Reference proteome</keyword>
<protein>
    <submittedName>
        <fullName evidence="4">TPM domain-containing protein</fullName>
    </submittedName>
</protein>
<evidence type="ECO:0000256" key="1">
    <source>
        <dbReference type="SAM" id="Phobius"/>
    </source>
</evidence>
<dbReference type="InterPro" id="IPR007621">
    <property type="entry name" value="TPM_dom"/>
</dbReference>
<accession>A0A9X2EL18</accession>
<proteinExistence type="predicted"/>
<keyword evidence="1" id="KW-1133">Transmembrane helix</keyword>
<feature type="transmembrane region" description="Helical" evidence="1">
    <location>
        <begin position="195"/>
        <end position="214"/>
    </location>
</feature>
<gene>
    <name evidence="4" type="ORF">NDO55_05680</name>
</gene>
<keyword evidence="2" id="KW-0732">Signal</keyword>
<evidence type="ECO:0000313" key="4">
    <source>
        <dbReference type="EMBL" id="MCM8557309.1"/>
    </source>
</evidence>
<evidence type="ECO:0000256" key="2">
    <source>
        <dbReference type="SAM" id="SignalP"/>
    </source>
</evidence>
<feature type="domain" description="TPM" evidence="3">
    <location>
        <begin position="42"/>
        <end position="165"/>
    </location>
</feature>
<dbReference type="PANTHER" id="PTHR30373:SF2">
    <property type="entry name" value="UPF0603 PROTEIN YGCG"/>
    <property type="match status" value="1"/>
</dbReference>
<dbReference type="PANTHER" id="PTHR30373">
    <property type="entry name" value="UPF0603 PROTEIN YGCG"/>
    <property type="match status" value="1"/>
</dbReference>
<feature type="chain" id="PRO_5040795280" evidence="2">
    <location>
        <begin position="32"/>
        <end position="303"/>
    </location>
</feature>
<dbReference type="AlphaFoldDB" id="A0A9X2EL18"/>
<dbReference type="Proteomes" id="UP001155128">
    <property type="component" value="Unassembled WGS sequence"/>
</dbReference>
<dbReference type="Gene3D" id="3.10.310.50">
    <property type="match status" value="1"/>
</dbReference>
<evidence type="ECO:0000313" key="5">
    <source>
        <dbReference type="Proteomes" id="UP001155128"/>
    </source>
</evidence>
<evidence type="ECO:0000259" key="3">
    <source>
        <dbReference type="Pfam" id="PF04536"/>
    </source>
</evidence>
<organism evidence="4 5">
    <name type="scientific">Sphingomicrobium sediminis</name>
    <dbReference type="NCBI Taxonomy" id="2950949"/>
    <lineage>
        <taxon>Bacteria</taxon>
        <taxon>Pseudomonadati</taxon>
        <taxon>Pseudomonadota</taxon>
        <taxon>Alphaproteobacteria</taxon>
        <taxon>Sphingomonadales</taxon>
        <taxon>Sphingomonadaceae</taxon>
        <taxon>Sphingomicrobium</taxon>
    </lineage>
</organism>
<feature type="signal peptide" evidence="2">
    <location>
        <begin position="1"/>
        <end position="31"/>
    </location>
</feature>
<sequence length="303" mass="31878">MSQSLFRQPVLHGLVAFLAALAMLFALPAAAQDFPQPDGSWVVDEVGLLSETEQNSLELRLDDFSQTSGRQVVVAIVDSLDGLEPFDYGYQLGRLWEVGDAEADDGVVLLVAPNDREVWIATGYGARINLTDVTAGLIVREDILPAFRDGNYYAGIDAGLTRIFERMSLSPEEAAARAEAEAVQQEEIVAQAGRAGMGAMIGFLIMIWFILAFARRRMGVAYRGKGKKGRRRRKRRRRGGFDSGDLAVLLWGIDAAARIASGGRGGFGGGSSGGFGGFGGGGGFGGFSGGGGSFGGGGAGGSW</sequence>
<keyword evidence="1" id="KW-0472">Membrane</keyword>
<name>A0A9X2EL18_9SPHN</name>
<dbReference type="EMBL" id="JAMSHT010000001">
    <property type="protein sequence ID" value="MCM8557309.1"/>
    <property type="molecule type" value="Genomic_DNA"/>
</dbReference>
<reference evidence="4" key="1">
    <citation type="submission" date="2022-06" db="EMBL/GenBank/DDBJ databases">
        <title>Sphingomicrobium sedimins sp. nov., a marine bacterium isolated from tidal flat.</title>
        <authorList>
            <person name="Kim C.-H."/>
            <person name="Yoo Y."/>
            <person name="Kim J.-J."/>
        </authorList>
    </citation>
    <scope>NUCLEOTIDE SEQUENCE</scope>
    <source>
        <strain evidence="4">GRR-S6-50</strain>
    </source>
</reference>
<dbReference type="Pfam" id="PF04536">
    <property type="entry name" value="TPM_phosphatase"/>
    <property type="match status" value="1"/>
</dbReference>
<dbReference type="RefSeq" id="WP_252113263.1">
    <property type="nucleotide sequence ID" value="NZ_JAMSHT010000001.1"/>
</dbReference>